<dbReference type="InterPro" id="IPR040170">
    <property type="entry name" value="Cytosol_ACT"/>
</dbReference>
<dbReference type="PANTHER" id="PTHR11049">
    <property type="entry name" value="ACYL COENZYME A THIOESTER HYDROLASE"/>
    <property type="match status" value="1"/>
</dbReference>
<comment type="similarity">
    <text evidence="1">Belongs to the acyl coenzyme A hydrolase family.</text>
</comment>
<accession>A0ABW5CAB0</accession>
<dbReference type="GO" id="GO:0047617">
    <property type="term" value="F:fatty acyl-CoA hydrolase activity"/>
    <property type="evidence" value="ECO:0007669"/>
    <property type="project" value="UniProtKB-EC"/>
</dbReference>
<dbReference type="InterPro" id="IPR006683">
    <property type="entry name" value="Thioestr_dom"/>
</dbReference>
<keyword evidence="6" id="KW-1185">Reference proteome</keyword>
<feature type="domain" description="HotDog ACOT-type" evidence="4">
    <location>
        <begin position="20"/>
        <end position="133"/>
    </location>
</feature>
<evidence type="ECO:0000313" key="5">
    <source>
        <dbReference type="EMBL" id="MFD2234165.1"/>
    </source>
</evidence>
<evidence type="ECO:0000259" key="4">
    <source>
        <dbReference type="PROSITE" id="PS51770"/>
    </source>
</evidence>
<evidence type="ECO:0000256" key="3">
    <source>
        <dbReference type="PROSITE-ProRule" id="PRU01106"/>
    </source>
</evidence>
<dbReference type="PROSITE" id="PS51770">
    <property type="entry name" value="HOTDOG_ACOT"/>
    <property type="match status" value="1"/>
</dbReference>
<dbReference type="InterPro" id="IPR033120">
    <property type="entry name" value="HOTDOG_ACOT"/>
</dbReference>
<keyword evidence="2 3" id="KW-0378">Hydrolase</keyword>
<dbReference type="PANTHER" id="PTHR11049:SF5">
    <property type="entry name" value="ACYL-COA THIOESTER HYDROLASE YCIA"/>
    <property type="match status" value="1"/>
</dbReference>
<organism evidence="5 6">
    <name type="scientific">Phaeospirillum tilakii</name>
    <dbReference type="NCBI Taxonomy" id="741673"/>
    <lineage>
        <taxon>Bacteria</taxon>
        <taxon>Pseudomonadati</taxon>
        <taxon>Pseudomonadota</taxon>
        <taxon>Alphaproteobacteria</taxon>
        <taxon>Rhodospirillales</taxon>
        <taxon>Rhodospirillaceae</taxon>
        <taxon>Phaeospirillum</taxon>
    </lineage>
</organism>
<reference evidence="6" key="1">
    <citation type="journal article" date="2019" name="Int. J. Syst. Evol. Microbiol.">
        <title>The Global Catalogue of Microorganisms (GCM) 10K type strain sequencing project: providing services to taxonomists for standard genome sequencing and annotation.</title>
        <authorList>
            <consortium name="The Broad Institute Genomics Platform"/>
            <consortium name="The Broad Institute Genome Sequencing Center for Infectious Disease"/>
            <person name="Wu L."/>
            <person name="Ma J."/>
        </authorList>
    </citation>
    <scope>NUCLEOTIDE SEQUENCE [LARGE SCALE GENOMIC DNA]</scope>
    <source>
        <strain evidence="6">KCTC 15012</strain>
    </source>
</reference>
<dbReference type="Pfam" id="PF03061">
    <property type="entry name" value="4HBT"/>
    <property type="match status" value="1"/>
</dbReference>
<dbReference type="InterPro" id="IPR029069">
    <property type="entry name" value="HotDog_dom_sf"/>
</dbReference>
<name>A0ABW5CAB0_9PROT</name>
<evidence type="ECO:0000313" key="6">
    <source>
        <dbReference type="Proteomes" id="UP001597296"/>
    </source>
</evidence>
<evidence type="ECO:0000256" key="2">
    <source>
        <dbReference type="ARBA" id="ARBA00022801"/>
    </source>
</evidence>
<evidence type="ECO:0000256" key="1">
    <source>
        <dbReference type="ARBA" id="ARBA00010458"/>
    </source>
</evidence>
<dbReference type="RefSeq" id="WP_377316110.1">
    <property type="nucleotide sequence ID" value="NZ_JBHUIY010000017.1"/>
</dbReference>
<sequence length="144" mass="15680">MTSSPPTAAAPESVECTTAPRGRLSIRTVAMPADTNMFGHIFGGWVLSQMDLAGGTHAYRRARGRCATVAIEGMEFHQPVYVGDELTCYTEILRVGTTSIAVRVECWVRRHEGDETQVRVTSAIFTYVAVDDHGTKRPVPPEAA</sequence>
<dbReference type="EC" id="3.1.2.20" evidence="5"/>
<dbReference type="Proteomes" id="UP001597296">
    <property type="component" value="Unassembled WGS sequence"/>
</dbReference>
<protein>
    <submittedName>
        <fullName evidence="5">Acyl-CoA thioesterase</fullName>
        <ecNumber evidence="5">3.1.2.20</ecNumber>
    </submittedName>
</protein>
<gene>
    <name evidence="5" type="ORF">ACFSNB_10130</name>
</gene>
<dbReference type="Gene3D" id="3.10.129.10">
    <property type="entry name" value="Hotdog Thioesterase"/>
    <property type="match status" value="1"/>
</dbReference>
<dbReference type="EMBL" id="JBHUIY010000017">
    <property type="protein sequence ID" value="MFD2234165.1"/>
    <property type="molecule type" value="Genomic_DNA"/>
</dbReference>
<dbReference type="SUPFAM" id="SSF54637">
    <property type="entry name" value="Thioesterase/thiol ester dehydrase-isomerase"/>
    <property type="match status" value="1"/>
</dbReference>
<proteinExistence type="inferred from homology"/>
<dbReference type="CDD" id="cd03442">
    <property type="entry name" value="BFIT_BACH"/>
    <property type="match status" value="1"/>
</dbReference>
<comment type="caution">
    <text evidence="5">The sequence shown here is derived from an EMBL/GenBank/DDBJ whole genome shotgun (WGS) entry which is preliminary data.</text>
</comment>